<comment type="caution">
    <text evidence="2">The sequence shown here is derived from an EMBL/GenBank/DDBJ whole genome shotgun (WGS) entry which is preliminary data.</text>
</comment>
<evidence type="ECO:0000256" key="1">
    <source>
        <dbReference type="ARBA" id="ARBA00023172"/>
    </source>
</evidence>
<gene>
    <name evidence="2" type="ORF">JANAI62_35530</name>
</gene>
<organism evidence="2 3">
    <name type="scientific">Jannaschia pagri</name>
    <dbReference type="NCBI Taxonomy" id="2829797"/>
    <lineage>
        <taxon>Bacteria</taxon>
        <taxon>Pseudomonadati</taxon>
        <taxon>Pseudomonadota</taxon>
        <taxon>Alphaproteobacteria</taxon>
        <taxon>Rhodobacterales</taxon>
        <taxon>Roseobacteraceae</taxon>
        <taxon>Jannaschia</taxon>
    </lineage>
</organism>
<sequence>MIAVKYAKTDPRNGNLNYRRRVPNALKPYFPGKTMLVKALGKGGAAMIAYGRYHDQIEHLLALAKNGVTGLSQTEQQTRLKAMLKKWEADPHSPGLDDNERTWRSEAADQMLAPYQDPDTGVWSEVPAEVEAQATALLTGIPKTNPEPTITDAFKFYLVEKAMTIPEKRKKQQQRFRRAEQNLIAAVASDKLVSQITREDARNWRDMRLATKVSPDTVRREKNDIHAVIALAQSELDASGKNQFTKLTLPKPPVSRQQQREPLPPEVIAGVYERLEAKRPDLLPIWTLLDFTGARPSEISQLLVGEIALNHPVPHIIIHERDDRTLKTSWSIRQVPLVGAALEAAKKVVRGVNNADTPAFPRYFGEGGMDNLSQALRSRVRALTKNPKHVPYSLRHNMKDRLIAAEVFHNTQTAIQGHASGSGEEASYGSAVSLEQKRDALLKALDGYRSKSVE</sequence>
<accession>A0ABQ4NRM1</accession>
<dbReference type="SUPFAM" id="SSF56349">
    <property type="entry name" value="DNA breaking-rejoining enzymes"/>
    <property type="match status" value="1"/>
</dbReference>
<dbReference type="InterPro" id="IPR013762">
    <property type="entry name" value="Integrase-like_cat_sf"/>
</dbReference>
<proteinExistence type="predicted"/>
<keyword evidence="1" id="KW-0233">DNA recombination</keyword>
<evidence type="ECO:0000313" key="2">
    <source>
        <dbReference type="EMBL" id="GIT96930.1"/>
    </source>
</evidence>
<keyword evidence="3" id="KW-1185">Reference proteome</keyword>
<evidence type="ECO:0008006" key="4">
    <source>
        <dbReference type="Google" id="ProtNLM"/>
    </source>
</evidence>
<dbReference type="Proteomes" id="UP000786693">
    <property type="component" value="Unassembled WGS sequence"/>
</dbReference>
<dbReference type="Gene3D" id="1.10.443.10">
    <property type="entry name" value="Intergrase catalytic core"/>
    <property type="match status" value="1"/>
</dbReference>
<dbReference type="EMBL" id="BPFH01000009">
    <property type="protein sequence ID" value="GIT96930.1"/>
    <property type="molecule type" value="Genomic_DNA"/>
</dbReference>
<evidence type="ECO:0000313" key="3">
    <source>
        <dbReference type="Proteomes" id="UP000786693"/>
    </source>
</evidence>
<dbReference type="InterPro" id="IPR011010">
    <property type="entry name" value="DNA_brk_join_enz"/>
</dbReference>
<name>A0ABQ4NRM1_9RHOB</name>
<reference evidence="2 3" key="1">
    <citation type="submission" date="2021-05" db="EMBL/GenBank/DDBJ databases">
        <title>Bacteria Genome sequencing.</title>
        <authorList>
            <person name="Takabe Y."/>
            <person name="Nakajima Y."/>
            <person name="Suzuki S."/>
            <person name="Shiozaki T."/>
        </authorList>
    </citation>
    <scope>NUCLEOTIDE SEQUENCE [LARGE SCALE GENOMIC DNA]</scope>
    <source>
        <strain evidence="2 3">AI_62</strain>
    </source>
</reference>
<protein>
    <recommendedName>
        <fullName evidence="4">Phage integrase family protein</fullName>
    </recommendedName>
</protein>